<dbReference type="Gene3D" id="3.30.70.330">
    <property type="match status" value="1"/>
</dbReference>
<reference evidence="4" key="3">
    <citation type="submission" date="2023-05" db="EMBL/GenBank/DDBJ databases">
        <authorList>
            <person name="Smith C.H."/>
        </authorList>
    </citation>
    <scope>NUCLEOTIDE SEQUENCE</scope>
    <source>
        <strain evidence="4">CHS0354</strain>
        <tissue evidence="4">Mantle</tissue>
    </source>
</reference>
<dbReference type="InterPro" id="IPR035979">
    <property type="entry name" value="RBD_domain_sf"/>
</dbReference>
<keyword evidence="5" id="KW-1185">Reference proteome</keyword>
<proteinExistence type="predicted"/>
<dbReference type="PANTHER" id="PTHR23147">
    <property type="entry name" value="SERINE/ARGININE RICH SPLICING FACTOR"/>
    <property type="match status" value="1"/>
</dbReference>
<dbReference type="SUPFAM" id="SSF54928">
    <property type="entry name" value="RNA-binding domain, RBD"/>
    <property type="match status" value="1"/>
</dbReference>
<dbReference type="AlphaFoldDB" id="A0AAE0SXY8"/>
<dbReference type="GO" id="GO:0003723">
    <property type="term" value="F:RNA binding"/>
    <property type="evidence" value="ECO:0007669"/>
    <property type="project" value="UniProtKB-UniRule"/>
</dbReference>
<dbReference type="SMART" id="SM00360">
    <property type="entry name" value="RRM"/>
    <property type="match status" value="1"/>
</dbReference>
<organism evidence="4 5">
    <name type="scientific">Potamilus streckersoni</name>
    <dbReference type="NCBI Taxonomy" id="2493646"/>
    <lineage>
        <taxon>Eukaryota</taxon>
        <taxon>Metazoa</taxon>
        <taxon>Spiralia</taxon>
        <taxon>Lophotrochozoa</taxon>
        <taxon>Mollusca</taxon>
        <taxon>Bivalvia</taxon>
        <taxon>Autobranchia</taxon>
        <taxon>Heteroconchia</taxon>
        <taxon>Palaeoheterodonta</taxon>
        <taxon>Unionida</taxon>
        <taxon>Unionoidea</taxon>
        <taxon>Unionidae</taxon>
        <taxon>Ambleminae</taxon>
        <taxon>Lampsilini</taxon>
        <taxon>Potamilus</taxon>
    </lineage>
</organism>
<evidence type="ECO:0000313" key="5">
    <source>
        <dbReference type="Proteomes" id="UP001195483"/>
    </source>
</evidence>
<reference evidence="4" key="2">
    <citation type="journal article" date="2021" name="Genome Biol. Evol.">
        <title>Developing a high-quality reference genome for a parasitic bivalve with doubly uniparental inheritance (Bivalvia: Unionida).</title>
        <authorList>
            <person name="Smith C.H."/>
        </authorList>
    </citation>
    <scope>NUCLEOTIDE SEQUENCE</scope>
    <source>
        <strain evidence="4">CHS0354</strain>
        <tissue evidence="4">Mantle</tissue>
    </source>
</reference>
<dbReference type="Pfam" id="PF00076">
    <property type="entry name" value="RRM_1"/>
    <property type="match status" value="1"/>
</dbReference>
<dbReference type="InterPro" id="IPR000504">
    <property type="entry name" value="RRM_dom"/>
</dbReference>
<evidence type="ECO:0000313" key="4">
    <source>
        <dbReference type="EMBL" id="KAK3599943.1"/>
    </source>
</evidence>
<gene>
    <name evidence="4" type="ORF">CHS0354_012587</name>
</gene>
<protein>
    <recommendedName>
        <fullName evidence="3">RRM domain-containing protein</fullName>
    </recommendedName>
</protein>
<feature type="region of interest" description="Disordered" evidence="2">
    <location>
        <begin position="264"/>
        <end position="310"/>
    </location>
</feature>
<dbReference type="PROSITE" id="PS50102">
    <property type="entry name" value="RRM"/>
    <property type="match status" value="1"/>
</dbReference>
<accession>A0AAE0SXY8</accession>
<dbReference type="EMBL" id="JAEAOA010000768">
    <property type="protein sequence ID" value="KAK3599943.1"/>
    <property type="molecule type" value="Genomic_DNA"/>
</dbReference>
<dbReference type="Proteomes" id="UP001195483">
    <property type="component" value="Unassembled WGS sequence"/>
</dbReference>
<evidence type="ECO:0000256" key="1">
    <source>
        <dbReference type="PROSITE-ProRule" id="PRU00176"/>
    </source>
</evidence>
<dbReference type="InterPro" id="IPR050907">
    <property type="entry name" value="SRSF"/>
</dbReference>
<sequence length="473" mass="51848">MASQKTYSVFVGHLSKDINKADLRELFSGCGDVVDIFIVENTKTVFYNYAFVRYSKFLMAQKAVSELNHWTLKGVPLVVSLAKDTVKKRADEKMDSSYSLVKDQIQKSKRENPEITGLKSSNHVNSVMFLNRLKENCTALNLDLAQNSSTKDGQDGINVHMLIEDIKKTGCTKAPTVWGELTQKNNSLQSIKERLFERAKNKTPNDSVGEKKAQEFLSSLNTVISTVNSFLRENMETIDDSVNESPKVLTDGENHKVHKMLAGMTGLRSEKDTDLGSDLLSVDPSTTETIPSGLLRSDSQTSSTSEEDYNDFISDSGIECDGDMLASPVLSKIKDRSSKTLSCFNGDLSSCHSCESQDSSSLVRSSLPRDGTLSLHSSSLELVRSIISKTSPSCMSDDDHLLNGMLTKPMKGDINGRVQPSSHESSWLSGDFKISHCLGRGRGGNQVTCPVKPLASLGRGYATNAILDSAKKE</sequence>
<evidence type="ECO:0000259" key="3">
    <source>
        <dbReference type="PROSITE" id="PS50102"/>
    </source>
</evidence>
<evidence type="ECO:0000256" key="2">
    <source>
        <dbReference type="SAM" id="MobiDB-lite"/>
    </source>
</evidence>
<dbReference type="InterPro" id="IPR012677">
    <property type="entry name" value="Nucleotide-bd_a/b_plait_sf"/>
</dbReference>
<keyword evidence="1" id="KW-0694">RNA-binding</keyword>
<reference evidence="4" key="1">
    <citation type="journal article" date="2021" name="Genome Biol. Evol.">
        <title>A High-Quality Reference Genome for a Parasitic Bivalve with Doubly Uniparental Inheritance (Bivalvia: Unionida).</title>
        <authorList>
            <person name="Smith C.H."/>
        </authorList>
    </citation>
    <scope>NUCLEOTIDE SEQUENCE</scope>
    <source>
        <strain evidence="4">CHS0354</strain>
    </source>
</reference>
<name>A0AAE0SXY8_9BIVA</name>
<dbReference type="CDD" id="cd00590">
    <property type="entry name" value="RRM_SF"/>
    <property type="match status" value="1"/>
</dbReference>
<feature type="domain" description="RRM" evidence="3">
    <location>
        <begin position="7"/>
        <end position="84"/>
    </location>
</feature>
<comment type="caution">
    <text evidence="4">The sequence shown here is derived from an EMBL/GenBank/DDBJ whole genome shotgun (WGS) entry which is preliminary data.</text>
</comment>